<sequence>MPSLVGGVKVDAVESSGVLNFGDAFYISPKTAEKVVSGAGNFPTGDFIQVNVLWSVTNNFDPDAIDTSTATLT</sequence>
<dbReference type="PANTHER" id="PTHR37808">
    <property type="entry name" value="SPORE GERMINATION PROTEIN-LIKE PROTEIN YDZR-RELATED"/>
    <property type="match status" value="1"/>
</dbReference>
<gene>
    <name evidence="1" type="ORF">ACFO4N_09590</name>
</gene>
<evidence type="ECO:0000313" key="2">
    <source>
        <dbReference type="Proteomes" id="UP001596022"/>
    </source>
</evidence>
<dbReference type="PANTHER" id="PTHR37808:SF3">
    <property type="entry name" value="SPORE GERMINATION PROTEIN GERPA-RELATED"/>
    <property type="match status" value="1"/>
</dbReference>
<dbReference type="Pfam" id="PF10676">
    <property type="entry name" value="gerPA"/>
    <property type="match status" value="1"/>
</dbReference>
<dbReference type="Proteomes" id="UP001596022">
    <property type="component" value="Unassembled WGS sequence"/>
</dbReference>
<organism evidence="1 2">
    <name type="scientific">Camelliibacillus cellulosilyticus</name>
    <dbReference type="NCBI Taxonomy" id="2174486"/>
    <lineage>
        <taxon>Bacteria</taxon>
        <taxon>Bacillati</taxon>
        <taxon>Bacillota</taxon>
        <taxon>Bacilli</taxon>
        <taxon>Bacillales</taxon>
        <taxon>Sporolactobacillaceae</taxon>
        <taxon>Camelliibacillus</taxon>
    </lineage>
</organism>
<accession>A0ABV9GQQ0</accession>
<keyword evidence="2" id="KW-1185">Reference proteome</keyword>
<dbReference type="RefSeq" id="WP_376846077.1">
    <property type="nucleotide sequence ID" value="NZ_JBHSFW010000004.1"/>
</dbReference>
<name>A0ABV9GQQ0_9BACL</name>
<comment type="caution">
    <text evidence="1">The sequence shown here is derived from an EMBL/GenBank/DDBJ whole genome shotgun (WGS) entry which is preliminary data.</text>
</comment>
<dbReference type="EMBL" id="JBHSFW010000004">
    <property type="protein sequence ID" value="MFC4618980.1"/>
    <property type="molecule type" value="Genomic_DNA"/>
</dbReference>
<dbReference type="InterPro" id="IPR019618">
    <property type="entry name" value="Spore_germination_GerPA"/>
</dbReference>
<reference evidence="2" key="1">
    <citation type="journal article" date="2019" name="Int. J. Syst. Evol. Microbiol.">
        <title>The Global Catalogue of Microorganisms (GCM) 10K type strain sequencing project: providing services to taxonomists for standard genome sequencing and annotation.</title>
        <authorList>
            <consortium name="The Broad Institute Genomics Platform"/>
            <consortium name="The Broad Institute Genome Sequencing Center for Infectious Disease"/>
            <person name="Wu L."/>
            <person name="Ma J."/>
        </authorList>
    </citation>
    <scope>NUCLEOTIDE SEQUENCE [LARGE SCALE GENOMIC DNA]</scope>
    <source>
        <strain evidence="2">CGMCC 1.16306</strain>
    </source>
</reference>
<proteinExistence type="predicted"/>
<protein>
    <submittedName>
        <fullName evidence="1">Spore germination protein</fullName>
    </submittedName>
</protein>
<evidence type="ECO:0000313" key="1">
    <source>
        <dbReference type="EMBL" id="MFC4618980.1"/>
    </source>
</evidence>